<evidence type="ECO:0000313" key="5">
    <source>
        <dbReference type="EMBL" id="GAA4398410.1"/>
    </source>
</evidence>
<protein>
    <submittedName>
        <fullName evidence="5">Allophanate hydrolase subunit 1</fullName>
    </submittedName>
</protein>
<proteinExistence type="predicted"/>
<dbReference type="SUPFAM" id="SSF50891">
    <property type="entry name" value="Cyclophilin-like"/>
    <property type="match status" value="1"/>
</dbReference>
<keyword evidence="3" id="KW-0067">ATP-binding</keyword>
<dbReference type="Gene3D" id="2.40.100.10">
    <property type="entry name" value="Cyclophilin-like"/>
    <property type="match status" value="1"/>
</dbReference>
<dbReference type="GO" id="GO:0016787">
    <property type="term" value="F:hydrolase activity"/>
    <property type="evidence" value="ECO:0007669"/>
    <property type="project" value="UniProtKB-KW"/>
</dbReference>
<dbReference type="Pfam" id="PF02682">
    <property type="entry name" value="CT_C_D"/>
    <property type="match status" value="1"/>
</dbReference>
<gene>
    <name evidence="5" type="ORF">GCM10023153_23270</name>
</gene>
<dbReference type="SUPFAM" id="SSF160467">
    <property type="entry name" value="PH0987 N-terminal domain-like"/>
    <property type="match status" value="1"/>
</dbReference>
<keyword evidence="6" id="KW-1185">Reference proteome</keyword>
<sequence>MSTGPTILPAGPDALLLEVAGLDEVLALDAALRAAVDGGAASWASVTDVVPAARTVLLVTRPGTDLAALAAAIRALPTPRHPDFVRVACGSTPEKGPTSAPKSHEVGDGGVEILVRYDGADLEQVAALTGLTPAEVVRAHTSTLWRVAFGGFVPGFGYLVGGDPRLQVPRRESPRTQVPAGSVALAGEFTGVYPRASPGGWQLIGTTDAVLWDPDRNPPAVLTPGSRVRFVDIEAPR</sequence>
<keyword evidence="2 5" id="KW-0378">Hydrolase</keyword>
<dbReference type="PANTHER" id="PTHR34698:SF2">
    <property type="entry name" value="5-OXOPROLINASE SUBUNIT B"/>
    <property type="match status" value="1"/>
</dbReference>
<evidence type="ECO:0000256" key="2">
    <source>
        <dbReference type="ARBA" id="ARBA00022801"/>
    </source>
</evidence>
<dbReference type="InterPro" id="IPR010016">
    <property type="entry name" value="PxpB"/>
</dbReference>
<feature type="domain" description="Carboxyltransferase" evidence="4">
    <location>
        <begin position="5"/>
        <end position="222"/>
    </location>
</feature>
<dbReference type="EMBL" id="BAABFX010000032">
    <property type="protein sequence ID" value="GAA4398410.1"/>
    <property type="molecule type" value="Genomic_DNA"/>
</dbReference>
<reference evidence="6" key="1">
    <citation type="journal article" date="2019" name="Int. J. Syst. Evol. Microbiol.">
        <title>The Global Catalogue of Microorganisms (GCM) 10K type strain sequencing project: providing services to taxonomists for standard genome sequencing and annotation.</title>
        <authorList>
            <consortium name="The Broad Institute Genomics Platform"/>
            <consortium name="The Broad Institute Genome Sequencing Center for Infectious Disease"/>
            <person name="Wu L."/>
            <person name="Ma J."/>
        </authorList>
    </citation>
    <scope>NUCLEOTIDE SEQUENCE [LARGE SCALE GENOMIC DNA]</scope>
    <source>
        <strain evidence="6">JCM 17738</strain>
    </source>
</reference>
<dbReference type="InterPro" id="IPR003833">
    <property type="entry name" value="CT_C_D"/>
</dbReference>
<dbReference type="Proteomes" id="UP001500390">
    <property type="component" value="Unassembled WGS sequence"/>
</dbReference>
<dbReference type="SMART" id="SM00796">
    <property type="entry name" value="AHS1"/>
    <property type="match status" value="1"/>
</dbReference>
<keyword evidence="1" id="KW-0547">Nucleotide-binding</keyword>
<dbReference type="RefSeq" id="WP_159901967.1">
    <property type="nucleotide sequence ID" value="NZ_BAABFX010000032.1"/>
</dbReference>
<dbReference type="PANTHER" id="PTHR34698">
    <property type="entry name" value="5-OXOPROLINASE SUBUNIT B"/>
    <property type="match status" value="1"/>
</dbReference>
<comment type="caution">
    <text evidence="5">The sequence shown here is derived from an EMBL/GenBank/DDBJ whole genome shotgun (WGS) entry which is preliminary data.</text>
</comment>
<evidence type="ECO:0000256" key="3">
    <source>
        <dbReference type="ARBA" id="ARBA00022840"/>
    </source>
</evidence>
<accession>A0ABP8JZR1</accession>
<dbReference type="InterPro" id="IPR029000">
    <property type="entry name" value="Cyclophilin-like_dom_sf"/>
</dbReference>
<evidence type="ECO:0000259" key="4">
    <source>
        <dbReference type="SMART" id="SM00796"/>
    </source>
</evidence>
<evidence type="ECO:0000313" key="6">
    <source>
        <dbReference type="Proteomes" id="UP001500390"/>
    </source>
</evidence>
<dbReference type="Gene3D" id="3.30.1360.40">
    <property type="match status" value="1"/>
</dbReference>
<evidence type="ECO:0000256" key="1">
    <source>
        <dbReference type="ARBA" id="ARBA00022741"/>
    </source>
</evidence>
<organism evidence="5 6">
    <name type="scientific">Ornithinibacter aureus</name>
    <dbReference type="NCBI Taxonomy" id="622664"/>
    <lineage>
        <taxon>Bacteria</taxon>
        <taxon>Bacillati</taxon>
        <taxon>Actinomycetota</taxon>
        <taxon>Actinomycetes</taxon>
        <taxon>Micrococcales</taxon>
        <taxon>Intrasporangiaceae</taxon>
        <taxon>Ornithinibacter</taxon>
    </lineage>
</organism>
<name>A0ABP8JZR1_9MICO</name>